<dbReference type="Proteomes" id="UP000075374">
    <property type="component" value="Unassembled WGS sequence"/>
</dbReference>
<comment type="caution">
    <text evidence="3">The sequence shown here is derived from an EMBL/GenBank/DDBJ whole genome shotgun (WGS) entry which is preliminary data.</text>
</comment>
<evidence type="ECO:0000313" key="3">
    <source>
        <dbReference type="EMBL" id="KYH29626.1"/>
    </source>
</evidence>
<feature type="region of interest" description="Disordered" evidence="1">
    <location>
        <begin position="148"/>
        <end position="179"/>
    </location>
</feature>
<feature type="region of interest" description="Disordered" evidence="1">
    <location>
        <begin position="205"/>
        <end position="263"/>
    </location>
</feature>
<dbReference type="AlphaFoldDB" id="A0A151APR1"/>
<gene>
    <name evidence="3" type="ORF">CLCOL_08570</name>
</gene>
<name>A0A151APR1_9CLOT</name>
<sequence>MAAKRSYSRYFIILQEDEKGYSTDSNKFPTGYAKVERKNDKCRVSYYVQNLKRTKDSYYMMLICDRKNDKRLIKLGKINIDNYGRADVSYEYDANNVANCNVPMDTIKGAAIVTMDGSTIHGVLTGFVSGTKLDDWKSYAVIENKERMENKKPESAEKKEIKDNKNDVKISESPKEEADIKREKNIFDEYEKNIEAAKNIIIEENEEKDSSYVEQPREEEKQDKKENSEEKEERSKEYEVEVNTIQEDKTEKDRAQEPEIYDAQIVNVEAEDREIKSVEAEGREIEEGEVKGEISLKESEAQRQDEQAEKGEVKIKDKLEEHADLERKGENKEDNEDYPIGKVGKFFKSMASGLEELKNICPEVGKCRWYKISCKEFMNANPSKDFNKYTTLYYPMNSCYPYIRRKGHYLVGYKCDKNGNMRYLVYAIPGSKSIYDQPFGGATGFVTWVSKNKNNDREDREGYWVMFYDFRNSTIVVPVKR</sequence>
<protein>
    <recommendedName>
        <fullName evidence="2">DUF7922 domain-containing protein</fullName>
    </recommendedName>
</protein>
<feature type="compositionally biased region" description="Basic and acidic residues" evidence="1">
    <location>
        <begin position="208"/>
        <end position="239"/>
    </location>
</feature>
<dbReference type="STRING" id="1121305.CLCOL_08570"/>
<dbReference type="InterPro" id="IPR057682">
    <property type="entry name" value="DUF7922"/>
</dbReference>
<evidence type="ECO:0000256" key="1">
    <source>
        <dbReference type="SAM" id="MobiDB-lite"/>
    </source>
</evidence>
<keyword evidence="4" id="KW-1185">Reference proteome</keyword>
<dbReference type="Pfam" id="PF25538">
    <property type="entry name" value="DUF7922"/>
    <property type="match status" value="1"/>
</dbReference>
<proteinExistence type="predicted"/>
<evidence type="ECO:0000313" key="4">
    <source>
        <dbReference type="Proteomes" id="UP000075374"/>
    </source>
</evidence>
<feature type="compositionally biased region" description="Basic and acidic residues" evidence="1">
    <location>
        <begin position="246"/>
        <end position="257"/>
    </location>
</feature>
<evidence type="ECO:0000259" key="2">
    <source>
        <dbReference type="Pfam" id="PF25538"/>
    </source>
</evidence>
<feature type="domain" description="DUF7922" evidence="2">
    <location>
        <begin position="10"/>
        <end position="129"/>
    </location>
</feature>
<feature type="region of interest" description="Disordered" evidence="1">
    <location>
        <begin position="277"/>
        <end position="312"/>
    </location>
</feature>
<accession>A0A151APR1</accession>
<dbReference type="RefSeq" id="WP_061857760.1">
    <property type="nucleotide sequence ID" value="NZ_LTBB01000003.1"/>
</dbReference>
<reference evidence="3 4" key="1">
    <citation type="submission" date="2016-02" db="EMBL/GenBank/DDBJ databases">
        <title>Genome sequence of Clostridium colicanis DSM 13634.</title>
        <authorList>
            <person name="Poehlein A."/>
            <person name="Daniel R."/>
        </authorList>
    </citation>
    <scope>NUCLEOTIDE SEQUENCE [LARGE SCALE GENOMIC DNA]</scope>
    <source>
        <strain evidence="3 4">DSM 13634</strain>
    </source>
</reference>
<organism evidence="3 4">
    <name type="scientific">Clostridium colicanis DSM 13634</name>
    <dbReference type="NCBI Taxonomy" id="1121305"/>
    <lineage>
        <taxon>Bacteria</taxon>
        <taxon>Bacillati</taxon>
        <taxon>Bacillota</taxon>
        <taxon>Clostridia</taxon>
        <taxon>Eubacteriales</taxon>
        <taxon>Clostridiaceae</taxon>
        <taxon>Clostridium</taxon>
    </lineage>
</organism>
<dbReference type="PATRIC" id="fig|1121305.3.peg.871"/>
<dbReference type="EMBL" id="LTBB01000003">
    <property type="protein sequence ID" value="KYH29626.1"/>
    <property type="molecule type" value="Genomic_DNA"/>
</dbReference>